<evidence type="ECO:0000313" key="3">
    <source>
        <dbReference type="RefSeq" id="XP_004858491.2"/>
    </source>
</evidence>
<dbReference type="RefSeq" id="XP_004858491.2">
    <property type="nucleotide sequence ID" value="XM_004858434.3"/>
</dbReference>
<sequence>MATTLPPPSCLSSPPPAPPFTPGSGSGPAPQWWLKPTSRCTCRVGPWGQGRWGARGWEQLLIPGGGTDRQKCGPNGGRGWSRRRGAVPREPSPAFHPHPLRCLILGGDTKSSRAVPSAWRRCPTGDTEGRGQVGAQPGGPGRELGCKHRPAARDGRSRWPLACGERGAELGGRRDPQRCCRRPCSDRRARCGERLNKAQSQLCFLLRKCLSFPLDVIMQKG</sequence>
<dbReference type="AlphaFoldDB" id="A0AAX6PSK5"/>
<gene>
    <name evidence="3 4" type="primary">Rnf152</name>
</gene>
<organism evidence="2 3">
    <name type="scientific">Heterocephalus glaber</name>
    <name type="common">Naked mole rat</name>
    <dbReference type="NCBI Taxonomy" id="10181"/>
    <lineage>
        <taxon>Eukaryota</taxon>
        <taxon>Metazoa</taxon>
        <taxon>Chordata</taxon>
        <taxon>Craniata</taxon>
        <taxon>Vertebrata</taxon>
        <taxon>Euteleostomi</taxon>
        <taxon>Mammalia</taxon>
        <taxon>Eutheria</taxon>
        <taxon>Euarchontoglires</taxon>
        <taxon>Glires</taxon>
        <taxon>Rodentia</taxon>
        <taxon>Hystricomorpha</taxon>
        <taxon>Bathyergidae</taxon>
        <taxon>Heterocephalus</taxon>
    </lineage>
</organism>
<reference evidence="3 4" key="1">
    <citation type="submission" date="2025-04" db="UniProtKB">
        <authorList>
            <consortium name="RefSeq"/>
        </authorList>
    </citation>
    <scope>IDENTIFICATION</scope>
</reference>
<feature type="region of interest" description="Disordered" evidence="1">
    <location>
        <begin position="62"/>
        <end position="93"/>
    </location>
</feature>
<feature type="region of interest" description="Disordered" evidence="1">
    <location>
        <begin position="1"/>
        <end position="32"/>
    </location>
</feature>
<dbReference type="CTD" id="220441"/>
<protein>
    <submittedName>
        <fullName evidence="3 4">E3 ubiquitin-protein ligase RNF152 isoform X1</fullName>
    </submittedName>
</protein>
<feature type="region of interest" description="Disordered" evidence="1">
    <location>
        <begin position="114"/>
        <end position="155"/>
    </location>
</feature>
<name>A0AAX6PSK5_HETGA</name>
<evidence type="ECO:0000313" key="4">
    <source>
        <dbReference type="RefSeq" id="XP_021094867.1"/>
    </source>
</evidence>
<proteinExistence type="predicted"/>
<keyword evidence="2" id="KW-1185">Reference proteome</keyword>
<feature type="compositionally biased region" description="Pro residues" evidence="1">
    <location>
        <begin position="1"/>
        <end position="21"/>
    </location>
</feature>
<dbReference type="GeneID" id="101696804"/>
<evidence type="ECO:0000256" key="1">
    <source>
        <dbReference type="SAM" id="MobiDB-lite"/>
    </source>
</evidence>
<accession>A0AAX6PSK5</accession>
<dbReference type="RefSeq" id="XP_021094867.1">
    <property type="nucleotide sequence ID" value="XM_021239208.1"/>
</dbReference>
<dbReference type="Proteomes" id="UP000694906">
    <property type="component" value="Unplaced"/>
</dbReference>
<evidence type="ECO:0000313" key="2">
    <source>
        <dbReference type="Proteomes" id="UP000694906"/>
    </source>
</evidence>